<name>A0A1Y1RTH6_9SPIO</name>
<feature type="domain" description="Pyrrolo-quinoline quinone repeat" evidence="1">
    <location>
        <begin position="65"/>
        <end position="166"/>
    </location>
</feature>
<dbReference type="SUPFAM" id="SSF50998">
    <property type="entry name" value="Quinoprotein alcohol dehydrogenase-like"/>
    <property type="match status" value="1"/>
</dbReference>
<proteinExistence type="predicted"/>
<sequence length="575" mass="62560">MITRWSPGGKPVLLTLLLVVGFSLYSIDTEIPELSLLFRLPTGGRVSGRPMEDHDGMFLAASEDRYLYRVDRQGQILSRSDLPGVPQGFNALGVDGTVYISFRSSLAAINPSGGLLWRHHLSAPLAFDPVISADGRIFLVDASGTLTALDHRGELLWKETLNGGPGGQSLIDSRGVLIVPDGSGFLNAWLPWGRFLWRFRLAGRQTAALAAETALYASSDEGTIAKVSLQGTLLWTRRLENFALYLAEFSGGIAALDASGRLSFLSRDGEMLHDAVYAVPRPVGLFSLEDGLLAVGGGGGVKTFSREGELTGSGSIPSRLTTAGLSSTGGLIAGSEDWNIYALASRARDNQVWSGPGAETGNRWNRRFVGAARPVEIWKSEPDYLLLSALMASGGREGREMALDIIQEILNKSSPGDRRYPPYYGNFARDIAGEPFERPILQSGRVVNDYPDLRKEALELLSREAAYASLHTLRTAAAREWFSDNRIVAIQGLGRIGSDPDARSTRTIAGILLAGNTIETKPGLTAVSMEALHRILAYNGSAPDRSLYECAVEVYRRSRDRMSREWALKILRFET</sequence>
<evidence type="ECO:0000313" key="3">
    <source>
        <dbReference type="Proteomes" id="UP000192343"/>
    </source>
</evidence>
<dbReference type="Pfam" id="PF13360">
    <property type="entry name" value="PQQ_2"/>
    <property type="match status" value="1"/>
</dbReference>
<comment type="caution">
    <text evidence="2">The sequence shown here is derived from an EMBL/GenBank/DDBJ whole genome shotgun (WGS) entry which is preliminary data.</text>
</comment>
<dbReference type="SMART" id="SM00564">
    <property type="entry name" value="PQQ"/>
    <property type="match status" value="4"/>
</dbReference>
<dbReference type="InterPro" id="IPR018391">
    <property type="entry name" value="PQQ_b-propeller_rpt"/>
</dbReference>
<dbReference type="Gene3D" id="2.130.10.10">
    <property type="entry name" value="YVTN repeat-like/Quinoprotein amine dehydrogenase"/>
    <property type="match status" value="1"/>
</dbReference>
<keyword evidence="3" id="KW-1185">Reference proteome</keyword>
<dbReference type="AlphaFoldDB" id="A0A1Y1RTH6"/>
<dbReference type="EMBL" id="MWQY01000030">
    <property type="protein sequence ID" value="ORC30682.1"/>
    <property type="molecule type" value="Genomic_DNA"/>
</dbReference>
<dbReference type="OrthoDB" id="355895at2"/>
<accession>A0A1Y1RTH6</accession>
<dbReference type="Proteomes" id="UP000192343">
    <property type="component" value="Unassembled WGS sequence"/>
</dbReference>
<protein>
    <recommendedName>
        <fullName evidence="1">Pyrrolo-quinoline quinone repeat domain-containing protein</fullName>
    </recommendedName>
</protein>
<dbReference type="STRING" id="1963862.B4O97_18010"/>
<evidence type="ECO:0000259" key="1">
    <source>
        <dbReference type="Pfam" id="PF13360"/>
    </source>
</evidence>
<reference evidence="2 3" key="1">
    <citation type="submission" date="2017-03" db="EMBL/GenBank/DDBJ databases">
        <title>Draft Genome sequence of Marispirochaeta sp. strain JC444.</title>
        <authorList>
            <person name="Shivani Y."/>
            <person name="Subhash Y."/>
            <person name="Sasikala C."/>
            <person name="Ramana C."/>
        </authorList>
    </citation>
    <scope>NUCLEOTIDE SEQUENCE [LARGE SCALE GENOMIC DNA]</scope>
    <source>
        <strain evidence="2 3">JC444</strain>
    </source>
</reference>
<dbReference type="InterPro" id="IPR011047">
    <property type="entry name" value="Quinoprotein_ADH-like_sf"/>
</dbReference>
<dbReference type="RefSeq" id="WP_083052911.1">
    <property type="nucleotide sequence ID" value="NZ_MWQY01000030.1"/>
</dbReference>
<gene>
    <name evidence="2" type="ORF">B4O97_18010</name>
</gene>
<evidence type="ECO:0000313" key="2">
    <source>
        <dbReference type="EMBL" id="ORC30682.1"/>
    </source>
</evidence>
<dbReference type="InterPro" id="IPR002372">
    <property type="entry name" value="PQQ_rpt_dom"/>
</dbReference>
<dbReference type="InterPro" id="IPR015943">
    <property type="entry name" value="WD40/YVTN_repeat-like_dom_sf"/>
</dbReference>
<organism evidence="2 3">
    <name type="scientific">Marispirochaeta aestuarii</name>
    <dbReference type="NCBI Taxonomy" id="1963862"/>
    <lineage>
        <taxon>Bacteria</taxon>
        <taxon>Pseudomonadati</taxon>
        <taxon>Spirochaetota</taxon>
        <taxon>Spirochaetia</taxon>
        <taxon>Spirochaetales</taxon>
        <taxon>Spirochaetaceae</taxon>
        <taxon>Marispirochaeta</taxon>
    </lineage>
</organism>